<dbReference type="InterPro" id="IPR014284">
    <property type="entry name" value="RNA_pol_sigma-70_dom"/>
</dbReference>
<protein>
    <submittedName>
        <fullName evidence="6">RNA polymerase sigma factor</fullName>
    </submittedName>
</protein>
<evidence type="ECO:0000313" key="6">
    <source>
        <dbReference type="EMBL" id="RGE60239.1"/>
    </source>
</evidence>
<evidence type="ECO:0000259" key="5">
    <source>
        <dbReference type="Pfam" id="PF04542"/>
    </source>
</evidence>
<dbReference type="GeneID" id="97987499"/>
<reference evidence="6" key="1">
    <citation type="submission" date="2018-08" db="EMBL/GenBank/DDBJ databases">
        <title>A genome reference for cultivated species of the human gut microbiota.</title>
        <authorList>
            <person name="Zou Y."/>
            <person name="Xue W."/>
            <person name="Luo G."/>
        </authorList>
    </citation>
    <scope>NUCLEOTIDE SEQUENCE [LARGE SCALE GENOMIC DNA]</scope>
    <source>
        <strain evidence="6">TF05-5AC</strain>
    </source>
</reference>
<dbReference type="GO" id="GO:0006352">
    <property type="term" value="P:DNA-templated transcription initiation"/>
    <property type="evidence" value="ECO:0007669"/>
    <property type="project" value="InterPro"/>
</dbReference>
<dbReference type="RefSeq" id="WP_117544624.1">
    <property type="nucleotide sequence ID" value="NZ_JBKVLI010000002.1"/>
</dbReference>
<dbReference type="InterPro" id="IPR007627">
    <property type="entry name" value="RNA_pol_sigma70_r2"/>
</dbReference>
<comment type="caution">
    <text evidence="6">The sequence shown here is derived from an EMBL/GenBank/DDBJ whole genome shotgun (WGS) entry which is preliminary data.</text>
</comment>
<dbReference type="InterPro" id="IPR013325">
    <property type="entry name" value="RNA_pol_sigma_r2"/>
</dbReference>
<evidence type="ECO:0000256" key="1">
    <source>
        <dbReference type="ARBA" id="ARBA00023015"/>
    </source>
</evidence>
<evidence type="ECO:0000256" key="4">
    <source>
        <dbReference type="ARBA" id="ARBA00023163"/>
    </source>
</evidence>
<dbReference type="InterPro" id="IPR039425">
    <property type="entry name" value="RNA_pol_sigma-70-like"/>
</dbReference>
<dbReference type="PANTHER" id="PTHR43133">
    <property type="entry name" value="RNA POLYMERASE ECF-TYPE SIGMA FACTO"/>
    <property type="match status" value="1"/>
</dbReference>
<dbReference type="Pfam" id="PF04542">
    <property type="entry name" value="Sigma70_r2"/>
    <property type="match status" value="1"/>
</dbReference>
<keyword evidence="7" id="KW-1185">Reference proteome</keyword>
<keyword evidence="3" id="KW-0238">DNA-binding</keyword>
<dbReference type="GO" id="GO:0016987">
    <property type="term" value="F:sigma factor activity"/>
    <property type="evidence" value="ECO:0007669"/>
    <property type="project" value="UniProtKB-KW"/>
</dbReference>
<dbReference type="EMBL" id="QVLV01000007">
    <property type="protein sequence ID" value="RGE60239.1"/>
    <property type="molecule type" value="Genomic_DNA"/>
</dbReference>
<dbReference type="NCBIfam" id="TIGR02937">
    <property type="entry name" value="sigma70-ECF"/>
    <property type="match status" value="1"/>
</dbReference>
<dbReference type="Proteomes" id="UP000260812">
    <property type="component" value="Unassembled WGS sequence"/>
</dbReference>
<name>A0A3E3I4P0_9FIRM</name>
<feature type="domain" description="RNA polymerase sigma-70 region 2" evidence="5">
    <location>
        <begin position="26"/>
        <end position="83"/>
    </location>
</feature>
<keyword evidence="2" id="KW-0731">Sigma factor</keyword>
<dbReference type="AlphaFoldDB" id="A0A3E3I4P0"/>
<keyword evidence="1" id="KW-0805">Transcription regulation</keyword>
<dbReference type="SUPFAM" id="SSF88946">
    <property type="entry name" value="Sigma2 domain of RNA polymerase sigma factors"/>
    <property type="match status" value="1"/>
</dbReference>
<dbReference type="GO" id="GO:0003677">
    <property type="term" value="F:DNA binding"/>
    <property type="evidence" value="ECO:0007669"/>
    <property type="project" value="UniProtKB-KW"/>
</dbReference>
<evidence type="ECO:0000313" key="7">
    <source>
        <dbReference type="Proteomes" id="UP000260812"/>
    </source>
</evidence>
<organism evidence="6 7">
    <name type="scientific">Eisenbergiella massiliensis</name>
    <dbReference type="NCBI Taxonomy" id="1720294"/>
    <lineage>
        <taxon>Bacteria</taxon>
        <taxon>Bacillati</taxon>
        <taxon>Bacillota</taxon>
        <taxon>Clostridia</taxon>
        <taxon>Lachnospirales</taxon>
        <taxon>Lachnospiraceae</taxon>
        <taxon>Eisenbergiella</taxon>
    </lineage>
</organism>
<keyword evidence="4" id="KW-0804">Transcription</keyword>
<dbReference type="Gene3D" id="1.10.1740.10">
    <property type="match status" value="1"/>
</dbReference>
<dbReference type="PANTHER" id="PTHR43133:SF8">
    <property type="entry name" value="RNA POLYMERASE SIGMA FACTOR HI_1459-RELATED"/>
    <property type="match status" value="1"/>
</dbReference>
<evidence type="ECO:0000256" key="2">
    <source>
        <dbReference type="ARBA" id="ARBA00023082"/>
    </source>
</evidence>
<gene>
    <name evidence="6" type="ORF">DXC51_11595</name>
</gene>
<accession>A0A3E3I4P0</accession>
<sequence length="280" mass="31506">MQNKEPELIDQAVNGDKKALETLLLSVQDMLYNLSLRMLGSPQDAEDAVQEIMIKIITQLSTFRKESAFSTWAYRVAANYLINCKKSMFAQRPLSFEFYGEDINMGFVPNTEDLLQGVEEEILADELKASCTNVMLQCLDPESRCIYVLGLMFKADSRVCGEILGLTAEAYRQRLSRIRKKVAAFLGEYCGLSGTGKCNCQKRVGYAILTHRLNPGNLEYSSQEKLDHSDTAKFTEAMEEMGRLSGVFTQLPQYRSPLDAKSFLKKLLKSGSMDVIRAEV</sequence>
<evidence type="ECO:0000256" key="3">
    <source>
        <dbReference type="ARBA" id="ARBA00023125"/>
    </source>
</evidence>
<proteinExistence type="predicted"/>